<reference evidence="2" key="2">
    <citation type="submission" date="2014-07" db="EMBL/GenBank/DDBJ databases">
        <authorList>
            <person name="Hull J."/>
        </authorList>
    </citation>
    <scope>NUCLEOTIDE SEQUENCE</scope>
</reference>
<sequence length="271" mass="30925">AFAVRRFAPRNILLDSFTRSSLLTIVTNSIIVSGLCIVLFVHCLPTQSTASAVCNSLLAPFARKQYHSIYTSFAFYTYDDGAVSNHHPHKLLFSPIWVLWLTLVSVYVINYSFERTSTWALSHRVVATYNVETLLLHNVRAKPLLHCNSSLTLPQYRRVQIALQKLYVKLHLQQRGPGYHSTDAVYAEDAVTSMIPPPPSSLRAINPFGTTLATSQRCVLYNHPFTKPYFLPMITWFAVTSWDIWKVLVDSFIAFKIFLGRFDRRALQRVP</sequence>
<dbReference type="AlphaFoldDB" id="A0A0A9VZC8"/>
<evidence type="ECO:0000256" key="1">
    <source>
        <dbReference type="SAM" id="Phobius"/>
    </source>
</evidence>
<gene>
    <name evidence="2" type="primary">rpoC1_1</name>
    <name evidence="2" type="ORF">CM83_9514</name>
</gene>
<feature type="non-terminal residue" evidence="2">
    <location>
        <position position="1"/>
    </location>
</feature>
<feature type="transmembrane region" description="Helical" evidence="1">
    <location>
        <begin position="92"/>
        <end position="113"/>
    </location>
</feature>
<organism evidence="2">
    <name type="scientific">Lygus hesperus</name>
    <name type="common">Western plant bug</name>
    <dbReference type="NCBI Taxonomy" id="30085"/>
    <lineage>
        <taxon>Eukaryota</taxon>
        <taxon>Metazoa</taxon>
        <taxon>Ecdysozoa</taxon>
        <taxon>Arthropoda</taxon>
        <taxon>Hexapoda</taxon>
        <taxon>Insecta</taxon>
        <taxon>Pterygota</taxon>
        <taxon>Neoptera</taxon>
        <taxon>Paraneoptera</taxon>
        <taxon>Hemiptera</taxon>
        <taxon>Heteroptera</taxon>
        <taxon>Panheteroptera</taxon>
        <taxon>Cimicomorpha</taxon>
        <taxon>Miridae</taxon>
        <taxon>Mirini</taxon>
        <taxon>Lygus</taxon>
    </lineage>
</organism>
<dbReference type="PANTHER" id="PTHR34211:SF3">
    <property type="entry name" value="CALCINEURIN-LIKE METALLO-PHOSPHOESTERASE SUPERFAMILY PROTEIN"/>
    <property type="match status" value="1"/>
</dbReference>
<protein>
    <submittedName>
        <fullName evidence="2">DNA-directed RNA polymerase subunit beta</fullName>
    </submittedName>
</protein>
<evidence type="ECO:0000313" key="2">
    <source>
        <dbReference type="EMBL" id="JAF99532.1"/>
    </source>
</evidence>
<keyword evidence="1" id="KW-0472">Membrane</keyword>
<reference evidence="2" key="1">
    <citation type="journal article" date="2014" name="PLoS ONE">
        <title>Transcriptome-Based Identification of ABC Transporters in the Western Tarnished Plant Bug Lygus hesperus.</title>
        <authorList>
            <person name="Hull J.J."/>
            <person name="Chaney K."/>
            <person name="Geib S.M."/>
            <person name="Fabrick J.A."/>
            <person name="Brent C.S."/>
            <person name="Walsh D."/>
            <person name="Lavine L.C."/>
        </authorList>
    </citation>
    <scope>NUCLEOTIDE SEQUENCE</scope>
</reference>
<accession>A0A0A9VZC8</accession>
<keyword evidence="2" id="KW-0240">DNA-directed RNA polymerase</keyword>
<name>A0A0A9VZC8_LYGHE</name>
<dbReference type="PANTHER" id="PTHR34211">
    <property type="entry name" value="CALCINEURIN-LIKE METALLO-PHOSPHOESTERASE SUPERFAMILY PROTEIN"/>
    <property type="match status" value="1"/>
</dbReference>
<proteinExistence type="predicted"/>
<keyword evidence="1" id="KW-1133">Transmembrane helix</keyword>
<dbReference type="EMBL" id="GBHO01044071">
    <property type="protein sequence ID" value="JAF99532.1"/>
    <property type="molecule type" value="Transcribed_RNA"/>
</dbReference>
<keyword evidence="2" id="KW-0804">Transcription</keyword>
<feature type="transmembrane region" description="Helical" evidence="1">
    <location>
        <begin position="21"/>
        <end position="41"/>
    </location>
</feature>
<keyword evidence="1" id="KW-0812">Transmembrane</keyword>
<dbReference type="GO" id="GO:0000428">
    <property type="term" value="C:DNA-directed RNA polymerase complex"/>
    <property type="evidence" value="ECO:0007669"/>
    <property type="project" value="UniProtKB-KW"/>
</dbReference>